<dbReference type="Gene3D" id="3.40.50.510">
    <property type="entry name" value="Phosphotransferase system, mannose-type IIA component"/>
    <property type="match status" value="1"/>
</dbReference>
<evidence type="ECO:0000313" key="4">
    <source>
        <dbReference type="Proteomes" id="UP000010816"/>
    </source>
</evidence>
<keyword evidence="4" id="KW-1185">Reference proteome</keyword>
<dbReference type="InterPro" id="IPR004701">
    <property type="entry name" value="PTS_EIIA_man-typ"/>
</dbReference>
<dbReference type="AlphaFoldDB" id="L0GZV1"/>
<reference evidence="3 4" key="1">
    <citation type="submission" date="2011-09" db="EMBL/GenBank/DDBJ databases">
        <title>Complete sequence of chromosome of Thioflavicoccus mobilis 8321.</title>
        <authorList>
            <consortium name="US DOE Joint Genome Institute"/>
            <person name="Lucas S."/>
            <person name="Han J."/>
            <person name="Lapidus A."/>
            <person name="Cheng J.-F."/>
            <person name="Goodwin L."/>
            <person name="Pitluck S."/>
            <person name="Peters L."/>
            <person name="Ovchinnikova G."/>
            <person name="Lu M."/>
            <person name="Detter J.C."/>
            <person name="Han C."/>
            <person name="Tapia R."/>
            <person name="Land M."/>
            <person name="Hauser L."/>
            <person name="Kyrpides N."/>
            <person name="Ivanova N."/>
            <person name="Pagani I."/>
            <person name="Vogl K."/>
            <person name="Liu Z."/>
            <person name="Imhoff J."/>
            <person name="Thiel V."/>
            <person name="Frigaard N.-U."/>
            <person name="Bryant D."/>
            <person name="Woyke T."/>
        </authorList>
    </citation>
    <scope>NUCLEOTIDE SEQUENCE [LARGE SCALE GENOMIC DNA]</scope>
    <source>
        <strain evidence="3 4">8321</strain>
    </source>
</reference>
<keyword evidence="1 3" id="KW-0808">Transferase</keyword>
<dbReference type="STRING" id="765912.Thimo_2766"/>
<dbReference type="GO" id="GO:0016740">
    <property type="term" value="F:transferase activity"/>
    <property type="evidence" value="ECO:0007669"/>
    <property type="project" value="UniProtKB-KW"/>
</dbReference>
<dbReference type="GO" id="GO:0009401">
    <property type="term" value="P:phosphoenolpyruvate-dependent sugar phosphotransferase system"/>
    <property type="evidence" value="ECO:0007669"/>
    <property type="project" value="InterPro"/>
</dbReference>
<dbReference type="SUPFAM" id="SSF53062">
    <property type="entry name" value="PTS system fructose IIA component-like"/>
    <property type="match status" value="1"/>
</dbReference>
<dbReference type="InterPro" id="IPR036662">
    <property type="entry name" value="PTS_EIIA_man-typ_sf"/>
</dbReference>
<evidence type="ECO:0000256" key="1">
    <source>
        <dbReference type="ARBA" id="ARBA00022679"/>
    </source>
</evidence>
<name>L0GZV1_9GAMM</name>
<evidence type="ECO:0000259" key="2">
    <source>
        <dbReference type="PROSITE" id="PS51096"/>
    </source>
</evidence>
<dbReference type="PANTHER" id="PTHR33799:SF1">
    <property type="entry name" value="PTS SYSTEM MANNOSE-SPECIFIC EIIAB COMPONENT-RELATED"/>
    <property type="match status" value="1"/>
</dbReference>
<organism evidence="3 4">
    <name type="scientific">Thioflavicoccus mobilis 8321</name>
    <dbReference type="NCBI Taxonomy" id="765912"/>
    <lineage>
        <taxon>Bacteria</taxon>
        <taxon>Pseudomonadati</taxon>
        <taxon>Pseudomonadota</taxon>
        <taxon>Gammaproteobacteria</taxon>
        <taxon>Chromatiales</taxon>
        <taxon>Chromatiaceae</taxon>
        <taxon>Thioflavicoccus</taxon>
    </lineage>
</organism>
<dbReference type="eggNOG" id="COG2893">
    <property type="taxonomic scope" value="Bacteria"/>
</dbReference>
<dbReference type="RefSeq" id="WP_015281608.1">
    <property type="nucleotide sequence ID" value="NC_019940.1"/>
</dbReference>
<dbReference type="InterPro" id="IPR051471">
    <property type="entry name" value="Bacterial_PTS_sugar_comp"/>
</dbReference>
<dbReference type="PANTHER" id="PTHR33799">
    <property type="entry name" value="PTS PERMEASE-RELATED-RELATED"/>
    <property type="match status" value="1"/>
</dbReference>
<dbReference type="EMBL" id="CP003051">
    <property type="protein sequence ID" value="AGA91476.1"/>
    <property type="molecule type" value="Genomic_DNA"/>
</dbReference>
<dbReference type="GO" id="GO:0016020">
    <property type="term" value="C:membrane"/>
    <property type="evidence" value="ECO:0007669"/>
    <property type="project" value="InterPro"/>
</dbReference>
<dbReference type="Proteomes" id="UP000010816">
    <property type="component" value="Chromosome"/>
</dbReference>
<evidence type="ECO:0000313" key="3">
    <source>
        <dbReference type="EMBL" id="AGA91476.1"/>
    </source>
</evidence>
<dbReference type="HOGENOM" id="CLU_123235_0_0_6"/>
<protein>
    <submittedName>
        <fullName evidence="3">Phosphotransferase system, mannose/fructose-specific component IIA</fullName>
    </submittedName>
</protein>
<dbReference type="PROSITE" id="PS51096">
    <property type="entry name" value="PTS_EIIA_TYPE_4"/>
    <property type="match status" value="1"/>
</dbReference>
<dbReference type="OrthoDB" id="7065728at2"/>
<proteinExistence type="predicted"/>
<dbReference type="KEGG" id="tmb:Thimo_2766"/>
<feature type="domain" description="PTS EIIA type-4" evidence="2">
    <location>
        <begin position="2"/>
        <end position="124"/>
    </location>
</feature>
<accession>L0GZV1</accession>
<gene>
    <name evidence="3" type="ORF">Thimo_2766</name>
</gene>
<dbReference type="Pfam" id="PF03610">
    <property type="entry name" value="EIIA-man"/>
    <property type="match status" value="1"/>
</dbReference>
<sequence>MSAGVLLVTPYGIGSELLRAATTMLGDCPLPAKALSIGPQDDRDRMIAAAESLAADLDDGEGLLVLTDLFGSTPCNIANALSAKHRVRVLSGVNLPMLVRIFNYASLPLDELVAKALSGAHDGVMLCSETDCEPRSER</sequence>